<dbReference type="InterPro" id="IPR022346">
    <property type="entry name" value="T2SS_GspH"/>
</dbReference>
<gene>
    <name evidence="13" type="ORF">ACFQNF_10335</name>
</gene>
<comment type="subcellular location">
    <subcellularLocation>
        <location evidence="1">Cell inner membrane</location>
        <topology evidence="1">Single-pass membrane protein</topology>
    </subcellularLocation>
</comment>
<keyword evidence="6 11" id="KW-0812">Transmembrane</keyword>
<dbReference type="RefSeq" id="WP_380187915.1">
    <property type="nucleotide sequence ID" value="NZ_JBHTBQ010000016.1"/>
</dbReference>
<evidence type="ECO:0000256" key="10">
    <source>
        <dbReference type="ARBA" id="ARBA00030775"/>
    </source>
</evidence>
<reference evidence="14" key="1">
    <citation type="journal article" date="2019" name="Int. J. Syst. Evol. Microbiol.">
        <title>The Global Catalogue of Microorganisms (GCM) 10K type strain sequencing project: providing services to taxonomists for standard genome sequencing and annotation.</title>
        <authorList>
            <consortium name="The Broad Institute Genomics Platform"/>
            <consortium name="The Broad Institute Genome Sequencing Center for Infectious Disease"/>
            <person name="Wu L."/>
            <person name="Ma J."/>
        </authorList>
    </citation>
    <scope>NUCLEOTIDE SEQUENCE [LARGE SCALE GENOMIC DNA]</scope>
    <source>
        <strain evidence="14">CCUG 62945</strain>
    </source>
</reference>
<protein>
    <recommendedName>
        <fullName evidence="2">Type II secretion system protein H</fullName>
    </recommendedName>
    <alternativeName>
        <fullName evidence="10">General secretion pathway protein H</fullName>
    </alternativeName>
</protein>
<dbReference type="NCBIfam" id="TIGR02532">
    <property type="entry name" value="IV_pilin_GFxxxE"/>
    <property type="match status" value="1"/>
</dbReference>
<evidence type="ECO:0000313" key="14">
    <source>
        <dbReference type="Proteomes" id="UP001596473"/>
    </source>
</evidence>
<evidence type="ECO:0000256" key="3">
    <source>
        <dbReference type="ARBA" id="ARBA00022475"/>
    </source>
</evidence>
<dbReference type="Gene3D" id="3.30.700.10">
    <property type="entry name" value="Glycoprotein, Type 4 Pilin"/>
    <property type="match status" value="1"/>
</dbReference>
<evidence type="ECO:0000259" key="12">
    <source>
        <dbReference type="Pfam" id="PF12019"/>
    </source>
</evidence>
<accession>A0ABW2QX94</accession>
<evidence type="ECO:0000256" key="9">
    <source>
        <dbReference type="ARBA" id="ARBA00025772"/>
    </source>
</evidence>
<proteinExistence type="inferred from homology"/>
<feature type="domain" description="General secretion pathway GspH" evidence="12">
    <location>
        <begin position="49"/>
        <end position="162"/>
    </location>
</feature>
<feature type="transmembrane region" description="Helical" evidence="11">
    <location>
        <begin position="12"/>
        <end position="32"/>
    </location>
</feature>
<dbReference type="EMBL" id="JBHTBQ010000016">
    <property type="protein sequence ID" value="MFC7420282.1"/>
    <property type="molecule type" value="Genomic_DNA"/>
</dbReference>
<comment type="caution">
    <text evidence="13">The sequence shown here is derived from an EMBL/GenBank/DDBJ whole genome shotgun (WGS) entry which is preliminary data.</text>
</comment>
<evidence type="ECO:0000256" key="2">
    <source>
        <dbReference type="ARBA" id="ARBA00021549"/>
    </source>
</evidence>
<evidence type="ECO:0000256" key="8">
    <source>
        <dbReference type="ARBA" id="ARBA00023136"/>
    </source>
</evidence>
<evidence type="ECO:0000256" key="6">
    <source>
        <dbReference type="ARBA" id="ARBA00022692"/>
    </source>
</evidence>
<dbReference type="Pfam" id="PF12019">
    <property type="entry name" value="GspH"/>
    <property type="match status" value="1"/>
</dbReference>
<dbReference type="InterPro" id="IPR045584">
    <property type="entry name" value="Pilin-like"/>
</dbReference>
<dbReference type="PROSITE" id="PS00409">
    <property type="entry name" value="PROKAR_NTER_METHYL"/>
    <property type="match status" value="1"/>
</dbReference>
<keyword evidence="14" id="KW-1185">Reference proteome</keyword>
<keyword evidence="8 11" id="KW-0472">Membrane</keyword>
<name>A0ABW2QX94_9NEIS</name>
<evidence type="ECO:0000256" key="1">
    <source>
        <dbReference type="ARBA" id="ARBA00004377"/>
    </source>
</evidence>
<dbReference type="Proteomes" id="UP001596473">
    <property type="component" value="Unassembled WGS sequence"/>
</dbReference>
<keyword evidence="7 11" id="KW-1133">Transmembrane helix</keyword>
<evidence type="ECO:0000313" key="13">
    <source>
        <dbReference type="EMBL" id="MFC7420282.1"/>
    </source>
</evidence>
<evidence type="ECO:0000256" key="11">
    <source>
        <dbReference type="SAM" id="Phobius"/>
    </source>
</evidence>
<comment type="similarity">
    <text evidence="9">Belongs to the GSP H family.</text>
</comment>
<keyword evidence="4" id="KW-0488">Methylation</keyword>
<sequence>MELRLPQSCQQGFTLIELMITLLIFGVLLSLAGPPFQAWVRGTQLRTYAESFQSAVQLARAEAIKRNGYVELVLTNDAVSPAISASVSANNKGTAWLIRACPDCINLGSAPTVANPSYPFIEGKTVTEGNSTQFKLAADQSLLRFDALGRANRSLSLIVSAKESKVADCRTAPAESNTIKSPARICLLADEGGNTQLCLPDAPAKNPASCMRTAK</sequence>
<dbReference type="SUPFAM" id="SSF54523">
    <property type="entry name" value="Pili subunits"/>
    <property type="match status" value="1"/>
</dbReference>
<dbReference type="Pfam" id="PF07963">
    <property type="entry name" value="N_methyl"/>
    <property type="match status" value="1"/>
</dbReference>
<evidence type="ECO:0000256" key="4">
    <source>
        <dbReference type="ARBA" id="ARBA00022481"/>
    </source>
</evidence>
<keyword evidence="3" id="KW-1003">Cell membrane</keyword>
<dbReference type="InterPro" id="IPR012902">
    <property type="entry name" value="N_methyl_site"/>
</dbReference>
<evidence type="ECO:0000256" key="5">
    <source>
        <dbReference type="ARBA" id="ARBA00022519"/>
    </source>
</evidence>
<evidence type="ECO:0000256" key="7">
    <source>
        <dbReference type="ARBA" id="ARBA00022989"/>
    </source>
</evidence>
<keyword evidence="5" id="KW-0997">Cell inner membrane</keyword>
<organism evidence="13 14">
    <name type="scientific">Iodobacter arcticus</name>
    <dbReference type="NCBI Taxonomy" id="590593"/>
    <lineage>
        <taxon>Bacteria</taxon>
        <taxon>Pseudomonadati</taxon>
        <taxon>Pseudomonadota</taxon>
        <taxon>Betaproteobacteria</taxon>
        <taxon>Neisseriales</taxon>
        <taxon>Chitinibacteraceae</taxon>
        <taxon>Iodobacter</taxon>
    </lineage>
</organism>